<dbReference type="Proteomes" id="UP000588051">
    <property type="component" value="Unassembled WGS sequence"/>
</dbReference>
<feature type="domain" description="Ribbon-helix-helix" evidence="1">
    <location>
        <begin position="16"/>
        <end position="82"/>
    </location>
</feature>
<evidence type="ECO:0000313" key="3">
    <source>
        <dbReference type="Proteomes" id="UP000588051"/>
    </source>
</evidence>
<accession>A0A850QJP2</accession>
<protein>
    <submittedName>
        <fullName evidence="2">Ribbon-helix-helix domain-containing protein</fullName>
    </submittedName>
</protein>
<organism evidence="2 3">
    <name type="scientific">Undibacterium oligocarboniphilum</name>
    <dbReference type="NCBI Taxonomy" id="666702"/>
    <lineage>
        <taxon>Bacteria</taxon>
        <taxon>Pseudomonadati</taxon>
        <taxon>Pseudomonadota</taxon>
        <taxon>Betaproteobacteria</taxon>
        <taxon>Burkholderiales</taxon>
        <taxon>Oxalobacteraceae</taxon>
        <taxon>Undibacterium</taxon>
    </lineage>
</organism>
<evidence type="ECO:0000259" key="1">
    <source>
        <dbReference type="Pfam" id="PF13467"/>
    </source>
</evidence>
<dbReference type="Gene3D" id="1.10.3990.20">
    <property type="entry name" value="protein bp1543"/>
    <property type="match status" value="1"/>
</dbReference>
<name>A0A850QJP2_9BURK</name>
<dbReference type="AlphaFoldDB" id="A0A850QJP2"/>
<dbReference type="InterPro" id="IPR027373">
    <property type="entry name" value="RHH_dom"/>
</dbReference>
<reference evidence="2 3" key="1">
    <citation type="submission" date="2020-06" db="EMBL/GenBank/DDBJ databases">
        <authorList>
            <person name="Qiu C."/>
            <person name="Liu Z."/>
        </authorList>
    </citation>
    <scope>NUCLEOTIDE SEQUENCE [LARGE SCALE GENOMIC DNA]</scope>
    <source>
        <strain evidence="2 3">EM 1</strain>
    </source>
</reference>
<sequence>MCEIFVKADPGLYESKARSIRLHGVVTSIRLEKLFWQTLDEVAARDSMNTIQLITKLYDELISYRGQIDNFSSFLRVCCLRYTSLMADGTISSDKRLPLAAVRELHTGAQRFFI</sequence>
<dbReference type="Pfam" id="PF13467">
    <property type="entry name" value="RHH_4"/>
    <property type="match status" value="1"/>
</dbReference>
<dbReference type="RefSeq" id="WP_176802249.1">
    <property type="nucleotide sequence ID" value="NZ_JABXYJ010000002.1"/>
</dbReference>
<dbReference type="InterPro" id="IPR038268">
    <property type="entry name" value="RHH_sf"/>
</dbReference>
<gene>
    <name evidence="2" type="ORF">HV832_03865</name>
</gene>
<comment type="caution">
    <text evidence="2">The sequence shown here is derived from an EMBL/GenBank/DDBJ whole genome shotgun (WGS) entry which is preliminary data.</text>
</comment>
<proteinExistence type="predicted"/>
<keyword evidence="3" id="KW-1185">Reference proteome</keyword>
<dbReference type="EMBL" id="JABXYJ010000002">
    <property type="protein sequence ID" value="NVO76970.1"/>
    <property type="molecule type" value="Genomic_DNA"/>
</dbReference>
<evidence type="ECO:0000313" key="2">
    <source>
        <dbReference type="EMBL" id="NVO76970.1"/>
    </source>
</evidence>